<dbReference type="PANTHER" id="PTHR43675">
    <property type="entry name" value="ARSENITE METHYLTRANSFERASE"/>
    <property type="match status" value="1"/>
</dbReference>
<dbReference type="InterPro" id="IPR013216">
    <property type="entry name" value="Methyltransf_11"/>
</dbReference>
<evidence type="ECO:0000259" key="4">
    <source>
        <dbReference type="Pfam" id="PF08241"/>
    </source>
</evidence>
<accession>A0A2T2WVX0</accession>
<evidence type="ECO:0000256" key="2">
    <source>
        <dbReference type="ARBA" id="ARBA00022691"/>
    </source>
</evidence>
<gene>
    <name evidence="5" type="ORF">C7B47_10865</name>
</gene>
<reference evidence="5 6" key="1">
    <citation type="journal article" date="2014" name="BMC Genomics">
        <title>Comparison of environmental and isolate Sulfobacillus genomes reveals diverse carbon, sulfur, nitrogen, and hydrogen metabolisms.</title>
        <authorList>
            <person name="Justice N.B."/>
            <person name="Norman A."/>
            <person name="Brown C.T."/>
            <person name="Singh A."/>
            <person name="Thomas B.C."/>
            <person name="Banfield J.F."/>
        </authorList>
    </citation>
    <scope>NUCLEOTIDE SEQUENCE [LARGE SCALE GENOMIC DNA]</scope>
    <source>
        <strain evidence="5">AMDSBA5</strain>
    </source>
</reference>
<dbReference type="Proteomes" id="UP000242705">
    <property type="component" value="Unassembled WGS sequence"/>
</dbReference>
<keyword evidence="2" id="KW-0949">S-adenosyl-L-methionine</keyword>
<protein>
    <recommendedName>
        <fullName evidence="4">Methyltransferase type 11 domain-containing protein</fullName>
    </recommendedName>
</protein>
<dbReference type="EMBL" id="PXYX01000023">
    <property type="protein sequence ID" value="PSR26389.1"/>
    <property type="molecule type" value="Genomic_DNA"/>
</dbReference>
<organism evidence="5 6">
    <name type="scientific">Sulfobacillus thermosulfidooxidans</name>
    <dbReference type="NCBI Taxonomy" id="28034"/>
    <lineage>
        <taxon>Bacteria</taxon>
        <taxon>Bacillati</taxon>
        <taxon>Bacillota</taxon>
        <taxon>Clostridia</taxon>
        <taxon>Eubacteriales</taxon>
        <taxon>Clostridiales Family XVII. Incertae Sedis</taxon>
        <taxon>Sulfobacillus</taxon>
    </lineage>
</organism>
<name>A0A2T2WVX0_SULTH</name>
<feature type="domain" description="Methyltransferase type 11" evidence="4">
    <location>
        <begin position="71"/>
        <end position="149"/>
    </location>
</feature>
<evidence type="ECO:0000313" key="6">
    <source>
        <dbReference type="Proteomes" id="UP000242705"/>
    </source>
</evidence>
<proteinExistence type="predicted"/>
<keyword evidence="1" id="KW-0808">Transferase</keyword>
<feature type="coiled-coil region" evidence="3">
    <location>
        <begin position="273"/>
        <end position="352"/>
    </location>
</feature>
<dbReference type="PANTHER" id="PTHR43675:SF8">
    <property type="entry name" value="ARSENITE METHYLTRANSFERASE"/>
    <property type="match status" value="1"/>
</dbReference>
<dbReference type="GO" id="GO:0008757">
    <property type="term" value="F:S-adenosylmethionine-dependent methyltransferase activity"/>
    <property type="evidence" value="ECO:0007669"/>
    <property type="project" value="InterPro"/>
</dbReference>
<dbReference type="CDD" id="cd02440">
    <property type="entry name" value="AdoMet_MTases"/>
    <property type="match status" value="1"/>
</dbReference>
<evidence type="ECO:0000313" key="5">
    <source>
        <dbReference type="EMBL" id="PSR26389.1"/>
    </source>
</evidence>
<evidence type="ECO:0000256" key="1">
    <source>
        <dbReference type="ARBA" id="ARBA00022679"/>
    </source>
</evidence>
<dbReference type="Pfam" id="PF08241">
    <property type="entry name" value="Methyltransf_11"/>
    <property type="match status" value="1"/>
</dbReference>
<evidence type="ECO:0000256" key="3">
    <source>
        <dbReference type="SAM" id="Coils"/>
    </source>
</evidence>
<comment type="caution">
    <text evidence="5">The sequence shown here is derived from an EMBL/GenBank/DDBJ whole genome shotgun (WGS) entry which is preliminary data.</text>
</comment>
<keyword evidence="3" id="KW-0175">Coiled coil</keyword>
<dbReference type="Gene3D" id="3.40.50.150">
    <property type="entry name" value="Vaccinia Virus protein VP39"/>
    <property type="match status" value="1"/>
</dbReference>
<sequence length="403" mass="47328">MMTMQLDKRFDEFRQLSYSLKRFIEGGPMAEERLSPMSHDYVELLFHWHRYQIAAEMLKGLRVLDLGIGTAYEHVTGIDIDSSAVNAAKLQYPLSNVTFVTGDIVQLHFDAESFDAVVMFEVIEHIPKEQHQAIFDEIRRILKPDGLFLMSTPDHDRTKHFAEKNPYHIGELTEPELSELLTRTFHFHEIYFQEINAASIVWKPAESEFRGYGLQIVEGYSQPAPLDHHTRLSLIAQASNVPLKHSLASFCAEYNRHVLTELWDHIGNAEWRLRLKQDEEEQYRQKLEELNQTIHQLQGQVEQANRDINIISETLLTIHHTYKERLDRLEELEQSVQQMDELRQKAWQLQHELDIVYQSRSWKLIKKYWNLMDSPGLGQLLRAFRRFLGKLRRLSSSGNPLLR</sequence>
<dbReference type="SUPFAM" id="SSF53335">
    <property type="entry name" value="S-adenosyl-L-methionine-dependent methyltransferases"/>
    <property type="match status" value="1"/>
</dbReference>
<dbReference type="InterPro" id="IPR029063">
    <property type="entry name" value="SAM-dependent_MTases_sf"/>
</dbReference>
<dbReference type="InterPro" id="IPR026669">
    <property type="entry name" value="Arsenite_MeTrfase-like"/>
</dbReference>
<dbReference type="AlphaFoldDB" id="A0A2T2WVX0"/>